<dbReference type="EMBL" id="AJWY01004603">
    <property type="protein sequence ID" value="EKC71916.1"/>
    <property type="molecule type" value="Genomic_DNA"/>
</dbReference>
<accession>K1UK81</accession>
<feature type="non-terminal residue" evidence="1">
    <location>
        <position position="36"/>
    </location>
</feature>
<comment type="caution">
    <text evidence="1">The sequence shown here is derived from an EMBL/GenBank/DDBJ whole genome shotgun (WGS) entry which is preliminary data.</text>
</comment>
<name>K1UK81_9ZZZZ</name>
<dbReference type="AlphaFoldDB" id="K1UK81"/>
<gene>
    <name evidence="1" type="ORF">LEA_07011</name>
</gene>
<dbReference type="InterPro" id="IPR035093">
    <property type="entry name" value="RelE/ParE_toxin_dom_sf"/>
</dbReference>
<organism evidence="1">
    <name type="scientific">human gut metagenome</name>
    <dbReference type="NCBI Taxonomy" id="408170"/>
    <lineage>
        <taxon>unclassified sequences</taxon>
        <taxon>metagenomes</taxon>
        <taxon>organismal metagenomes</taxon>
    </lineage>
</organism>
<reference evidence="1" key="1">
    <citation type="journal article" date="2013" name="Environ. Microbiol.">
        <title>Microbiota from the distal guts of lean and obese adolescents exhibit partial functional redundancy besides clear differences in community structure.</title>
        <authorList>
            <person name="Ferrer M."/>
            <person name="Ruiz A."/>
            <person name="Lanza F."/>
            <person name="Haange S.B."/>
            <person name="Oberbach A."/>
            <person name="Till H."/>
            <person name="Bargiela R."/>
            <person name="Campoy C."/>
            <person name="Segura M.T."/>
            <person name="Richter M."/>
            <person name="von Bergen M."/>
            <person name="Seifert J."/>
            <person name="Suarez A."/>
        </authorList>
    </citation>
    <scope>NUCLEOTIDE SEQUENCE</scope>
</reference>
<protein>
    <submittedName>
        <fullName evidence="1">Plasmid stabilization system protein</fullName>
    </submittedName>
</protein>
<proteinExistence type="predicted"/>
<dbReference type="Gene3D" id="3.30.2310.20">
    <property type="entry name" value="RelE-like"/>
    <property type="match status" value="1"/>
</dbReference>
<sequence length="36" mass="4349">MGKVRFSNMAVEDLTAIWNYTEEKWSEQQADSYYEQ</sequence>
<evidence type="ECO:0000313" key="1">
    <source>
        <dbReference type="EMBL" id="EKC71916.1"/>
    </source>
</evidence>